<comment type="caution">
    <text evidence="6">The sequence shown here is derived from an EMBL/GenBank/DDBJ whole genome shotgun (WGS) entry which is preliminary data.</text>
</comment>
<name>A0ABV6UGM7_9ACTN</name>
<feature type="compositionally biased region" description="Low complexity" evidence="3">
    <location>
        <begin position="130"/>
        <end position="143"/>
    </location>
</feature>
<sequence length="362" mass="36844">MTAPQGFGPAPAAFQPQRPAQPQQPVQPQQSAQPGWPAQPTQPGWPAQPGRPVPPPVQQGFGAPAWPPPGAASGVAEPDWSALATQNDKRLKRRRRLLIGGAVVLVLALGAGTGAVLISHGKSKNPVAGPTQSSQPSSPEPVTVGSLAAAVGTTPLGLGRDAAVAPVAGNPGKALTLPSGQDSFAATTAPVVDASKSFTVSARALVDVSSGHRTIVSQGSGTYSSFSLARGLVNGVERWIFKVQLTGDISKSVLSQVPAAAGKWTVLTGSYDAEHHQIQLYVNGTLQGTTVLSGIQPSTGGGLQIGRVRFNSAWADPWHGDISDVALWDRTLTAPEIAEVVAGASTGSAKGVPAPTAAWLTG</sequence>
<dbReference type="SMART" id="SM00560">
    <property type="entry name" value="LamGL"/>
    <property type="match status" value="1"/>
</dbReference>
<proteinExistence type="predicted"/>
<dbReference type="Proteomes" id="UP001592528">
    <property type="component" value="Unassembled WGS sequence"/>
</dbReference>
<evidence type="ECO:0000256" key="2">
    <source>
        <dbReference type="ARBA" id="ARBA00023157"/>
    </source>
</evidence>
<organism evidence="6 7">
    <name type="scientific">Streptacidiphilus cavernicola</name>
    <dbReference type="NCBI Taxonomy" id="3342716"/>
    <lineage>
        <taxon>Bacteria</taxon>
        <taxon>Bacillati</taxon>
        <taxon>Actinomycetota</taxon>
        <taxon>Actinomycetes</taxon>
        <taxon>Kitasatosporales</taxon>
        <taxon>Streptomycetaceae</taxon>
        <taxon>Streptacidiphilus</taxon>
    </lineage>
</organism>
<evidence type="ECO:0000256" key="1">
    <source>
        <dbReference type="ARBA" id="ARBA00022729"/>
    </source>
</evidence>
<keyword evidence="4" id="KW-1133">Transmembrane helix</keyword>
<dbReference type="PANTHER" id="PTHR46943">
    <property type="entry name" value="PENTRAXIN-RELATED PROTEIN PTX3"/>
    <property type="match status" value="1"/>
</dbReference>
<dbReference type="InterPro" id="IPR042837">
    <property type="entry name" value="PTX3"/>
</dbReference>
<feature type="region of interest" description="Disordered" evidence="3">
    <location>
        <begin position="1"/>
        <end position="78"/>
    </location>
</feature>
<evidence type="ECO:0000256" key="3">
    <source>
        <dbReference type="SAM" id="MobiDB-lite"/>
    </source>
</evidence>
<evidence type="ECO:0000313" key="7">
    <source>
        <dbReference type="Proteomes" id="UP001592528"/>
    </source>
</evidence>
<reference evidence="6 7" key="1">
    <citation type="submission" date="2024-09" db="EMBL/GenBank/DDBJ databases">
        <authorList>
            <person name="Lee S.D."/>
        </authorList>
    </citation>
    <scope>NUCLEOTIDE SEQUENCE [LARGE SCALE GENOMIC DNA]</scope>
    <source>
        <strain evidence="6 7">N1-5</strain>
    </source>
</reference>
<keyword evidence="2" id="KW-1015">Disulfide bond</keyword>
<dbReference type="Pfam" id="PF13385">
    <property type="entry name" value="Laminin_G_3"/>
    <property type="match status" value="1"/>
</dbReference>
<gene>
    <name evidence="6" type="ORF">ACEZDJ_04785</name>
</gene>
<dbReference type="RefSeq" id="WP_030251417.1">
    <property type="nucleotide sequence ID" value="NZ_JBHEZZ010000002.1"/>
</dbReference>
<feature type="domain" description="LamG-like jellyroll fold" evidence="5">
    <location>
        <begin position="196"/>
        <end position="335"/>
    </location>
</feature>
<dbReference type="EMBL" id="JBHEZZ010000002">
    <property type="protein sequence ID" value="MFC1400601.1"/>
    <property type="molecule type" value="Genomic_DNA"/>
</dbReference>
<feature type="region of interest" description="Disordered" evidence="3">
    <location>
        <begin position="122"/>
        <end position="143"/>
    </location>
</feature>
<feature type="compositionally biased region" description="Low complexity" evidence="3">
    <location>
        <begin position="1"/>
        <end position="34"/>
    </location>
</feature>
<feature type="transmembrane region" description="Helical" evidence="4">
    <location>
        <begin position="97"/>
        <end position="118"/>
    </location>
</feature>
<evidence type="ECO:0000313" key="6">
    <source>
        <dbReference type="EMBL" id="MFC1400601.1"/>
    </source>
</evidence>
<keyword evidence="1" id="KW-0732">Signal</keyword>
<protein>
    <submittedName>
        <fullName evidence="6">LamG domain-containing protein</fullName>
    </submittedName>
</protein>
<evidence type="ECO:0000259" key="5">
    <source>
        <dbReference type="SMART" id="SM00560"/>
    </source>
</evidence>
<accession>A0ABV6UGM7</accession>
<dbReference type="InterPro" id="IPR006558">
    <property type="entry name" value="LamG-like"/>
</dbReference>
<evidence type="ECO:0000256" key="4">
    <source>
        <dbReference type="SAM" id="Phobius"/>
    </source>
</evidence>
<keyword evidence="7" id="KW-1185">Reference proteome</keyword>
<dbReference type="InterPro" id="IPR013320">
    <property type="entry name" value="ConA-like_dom_sf"/>
</dbReference>
<dbReference type="Gene3D" id="2.60.120.200">
    <property type="match status" value="1"/>
</dbReference>
<dbReference type="SUPFAM" id="SSF49899">
    <property type="entry name" value="Concanavalin A-like lectins/glucanases"/>
    <property type="match status" value="1"/>
</dbReference>
<keyword evidence="4" id="KW-0812">Transmembrane</keyword>
<dbReference type="PANTHER" id="PTHR46943:SF1">
    <property type="entry name" value="PENTRAXIN-RELATED PROTEIN PTX3"/>
    <property type="match status" value="1"/>
</dbReference>
<keyword evidence="4" id="KW-0472">Membrane</keyword>